<gene>
    <name evidence="1" type="ORF">D5086_007483</name>
</gene>
<name>A0ACC4CPQ4_POPAL</name>
<comment type="caution">
    <text evidence="1">The sequence shown here is derived from an EMBL/GenBank/DDBJ whole genome shotgun (WGS) entry which is preliminary data.</text>
</comment>
<evidence type="ECO:0000313" key="1">
    <source>
        <dbReference type="EMBL" id="KAL3599565.1"/>
    </source>
</evidence>
<accession>A0ACC4CPQ4</accession>
<evidence type="ECO:0000313" key="2">
    <source>
        <dbReference type="Proteomes" id="UP000309997"/>
    </source>
</evidence>
<dbReference type="EMBL" id="RCHU02000003">
    <property type="protein sequence ID" value="KAL3599565.1"/>
    <property type="molecule type" value="Genomic_DNA"/>
</dbReference>
<dbReference type="Proteomes" id="UP000309997">
    <property type="component" value="Unassembled WGS sequence"/>
</dbReference>
<protein>
    <submittedName>
        <fullName evidence="1">Uncharacterized protein</fullName>
    </submittedName>
</protein>
<sequence length="126" mass="14201">MVPCTNDVTVNLTVSYFTNVKEHPKETDPVREKISDATSRGTPLERLRNSAQNSTCHPRKFVWFYPRLPSWREHVLGKGNHMNNLCLSSYVPSPMHPNLGEAAETVRGYGQAGEVQGKDNLSNRFS</sequence>
<organism evidence="1 2">
    <name type="scientific">Populus alba</name>
    <name type="common">White poplar</name>
    <dbReference type="NCBI Taxonomy" id="43335"/>
    <lineage>
        <taxon>Eukaryota</taxon>
        <taxon>Viridiplantae</taxon>
        <taxon>Streptophyta</taxon>
        <taxon>Embryophyta</taxon>
        <taxon>Tracheophyta</taxon>
        <taxon>Spermatophyta</taxon>
        <taxon>Magnoliopsida</taxon>
        <taxon>eudicotyledons</taxon>
        <taxon>Gunneridae</taxon>
        <taxon>Pentapetalae</taxon>
        <taxon>rosids</taxon>
        <taxon>fabids</taxon>
        <taxon>Malpighiales</taxon>
        <taxon>Salicaceae</taxon>
        <taxon>Saliceae</taxon>
        <taxon>Populus</taxon>
    </lineage>
</organism>
<reference evidence="1 2" key="1">
    <citation type="journal article" date="2024" name="Plant Biotechnol. J.">
        <title>Genome and CRISPR/Cas9 system of a widespread forest tree (Populus alba) in the world.</title>
        <authorList>
            <person name="Liu Y.J."/>
            <person name="Jiang P.F."/>
            <person name="Han X.M."/>
            <person name="Li X.Y."/>
            <person name="Wang H.M."/>
            <person name="Wang Y.J."/>
            <person name="Wang X.X."/>
            <person name="Zeng Q.Y."/>
        </authorList>
    </citation>
    <scope>NUCLEOTIDE SEQUENCE [LARGE SCALE GENOMIC DNA]</scope>
    <source>
        <strain evidence="2">cv. PAL-ZL1</strain>
    </source>
</reference>
<keyword evidence="2" id="KW-1185">Reference proteome</keyword>
<proteinExistence type="predicted"/>